<dbReference type="EMBL" id="JARKIE010000479">
    <property type="protein sequence ID" value="KAJ7634002.1"/>
    <property type="molecule type" value="Genomic_DNA"/>
</dbReference>
<evidence type="ECO:0000313" key="3">
    <source>
        <dbReference type="Proteomes" id="UP001221757"/>
    </source>
</evidence>
<feature type="region of interest" description="Disordered" evidence="1">
    <location>
        <begin position="230"/>
        <end position="257"/>
    </location>
</feature>
<evidence type="ECO:0000313" key="2">
    <source>
        <dbReference type="EMBL" id="KAJ7634002.1"/>
    </source>
</evidence>
<comment type="caution">
    <text evidence="2">The sequence shown here is derived from an EMBL/GenBank/DDBJ whole genome shotgun (WGS) entry which is preliminary data.</text>
</comment>
<accession>A0AAD7FQS6</accession>
<dbReference type="Proteomes" id="UP001221757">
    <property type="component" value="Unassembled WGS sequence"/>
</dbReference>
<sequence length="267" mass="28261">MASTAASVVSLLAVVDRPQSADNDVVYEFHSATPPGDYHVRMNGTIWSGTTTLSTTTARSNTFNVNTSTSYPCNTPPWMPVRSVTDPGYSPLRITDLVGGDVEYQTNLNDGQFSSLSVEFTVVDAFFDILKGGDVQATNMAMTMEFVISDTEYTPGFITIVPDDTNQLTFDYPTGNIILAPGAWKASLSAHIRSNFTNTSPHNPGSFVALSDEFYVALEAPCAGLTVNNSTSATSAASPGPSAGSGGANSSKKNGRGRMRAVSLFLP</sequence>
<evidence type="ECO:0000256" key="1">
    <source>
        <dbReference type="SAM" id="MobiDB-lite"/>
    </source>
</evidence>
<feature type="compositionally biased region" description="Low complexity" evidence="1">
    <location>
        <begin position="230"/>
        <end position="252"/>
    </location>
</feature>
<gene>
    <name evidence="2" type="ORF">B0H17DRAFT_1149809</name>
</gene>
<protein>
    <submittedName>
        <fullName evidence="2">Uncharacterized protein</fullName>
    </submittedName>
</protein>
<dbReference type="AlphaFoldDB" id="A0AAD7FQS6"/>
<proteinExistence type="predicted"/>
<organism evidence="2 3">
    <name type="scientific">Mycena rosella</name>
    <name type="common">Pink bonnet</name>
    <name type="synonym">Agaricus rosellus</name>
    <dbReference type="NCBI Taxonomy" id="1033263"/>
    <lineage>
        <taxon>Eukaryota</taxon>
        <taxon>Fungi</taxon>
        <taxon>Dikarya</taxon>
        <taxon>Basidiomycota</taxon>
        <taxon>Agaricomycotina</taxon>
        <taxon>Agaricomycetes</taxon>
        <taxon>Agaricomycetidae</taxon>
        <taxon>Agaricales</taxon>
        <taxon>Marasmiineae</taxon>
        <taxon>Mycenaceae</taxon>
        <taxon>Mycena</taxon>
    </lineage>
</organism>
<reference evidence="2" key="1">
    <citation type="submission" date="2023-03" db="EMBL/GenBank/DDBJ databases">
        <title>Massive genome expansion in bonnet fungi (Mycena s.s.) driven by repeated elements and novel gene families across ecological guilds.</title>
        <authorList>
            <consortium name="Lawrence Berkeley National Laboratory"/>
            <person name="Harder C.B."/>
            <person name="Miyauchi S."/>
            <person name="Viragh M."/>
            <person name="Kuo A."/>
            <person name="Thoen E."/>
            <person name="Andreopoulos B."/>
            <person name="Lu D."/>
            <person name="Skrede I."/>
            <person name="Drula E."/>
            <person name="Henrissat B."/>
            <person name="Morin E."/>
            <person name="Kohler A."/>
            <person name="Barry K."/>
            <person name="LaButti K."/>
            <person name="Morin E."/>
            <person name="Salamov A."/>
            <person name="Lipzen A."/>
            <person name="Mereny Z."/>
            <person name="Hegedus B."/>
            <person name="Baldrian P."/>
            <person name="Stursova M."/>
            <person name="Weitz H."/>
            <person name="Taylor A."/>
            <person name="Grigoriev I.V."/>
            <person name="Nagy L.G."/>
            <person name="Martin F."/>
            <person name="Kauserud H."/>
        </authorList>
    </citation>
    <scope>NUCLEOTIDE SEQUENCE</scope>
    <source>
        <strain evidence="2">CBHHK067</strain>
    </source>
</reference>
<name>A0AAD7FQS6_MYCRO</name>
<keyword evidence="3" id="KW-1185">Reference proteome</keyword>